<sequence length="72" mass="7670">MSFFDKAKSKLTEAVDKHGDKINQGIDKAAAAVDKKTGGKHSDKIDGGVLKAKDALEKLDGKNDDFKKPGTP</sequence>
<comment type="caution">
    <text evidence="1">The sequence shown here is derived from an EMBL/GenBank/DDBJ whole genome shotgun (WGS) entry which is preliminary data.</text>
</comment>
<evidence type="ECO:0000313" key="2">
    <source>
        <dbReference type="Proteomes" id="UP001500621"/>
    </source>
</evidence>
<dbReference type="RefSeq" id="WP_345265256.1">
    <property type="nucleotide sequence ID" value="NZ_BAABIM010000002.1"/>
</dbReference>
<gene>
    <name evidence="1" type="ORF">GCM10023226_19760</name>
</gene>
<organism evidence="1 2">
    <name type="scientific">Nocardioides nanhaiensis</name>
    <dbReference type="NCBI Taxonomy" id="1476871"/>
    <lineage>
        <taxon>Bacteria</taxon>
        <taxon>Bacillati</taxon>
        <taxon>Actinomycetota</taxon>
        <taxon>Actinomycetes</taxon>
        <taxon>Propionibacteriales</taxon>
        <taxon>Nocardioidaceae</taxon>
        <taxon>Nocardioides</taxon>
    </lineage>
</organism>
<reference evidence="2" key="1">
    <citation type="journal article" date="2019" name="Int. J. Syst. Evol. Microbiol.">
        <title>The Global Catalogue of Microorganisms (GCM) 10K type strain sequencing project: providing services to taxonomists for standard genome sequencing and annotation.</title>
        <authorList>
            <consortium name="The Broad Institute Genomics Platform"/>
            <consortium name="The Broad Institute Genome Sequencing Center for Infectious Disease"/>
            <person name="Wu L."/>
            <person name="Ma J."/>
        </authorList>
    </citation>
    <scope>NUCLEOTIDE SEQUENCE [LARGE SCALE GENOMIC DNA]</scope>
    <source>
        <strain evidence="2">JCM 18127</strain>
    </source>
</reference>
<dbReference type="Pfam" id="PF14013">
    <property type="entry name" value="MT0933_antitox"/>
    <property type="match status" value="1"/>
</dbReference>
<proteinExistence type="predicted"/>
<evidence type="ECO:0008006" key="3">
    <source>
        <dbReference type="Google" id="ProtNLM"/>
    </source>
</evidence>
<protein>
    <recommendedName>
        <fullName evidence="3">Antitoxin</fullName>
    </recommendedName>
</protein>
<keyword evidence="2" id="KW-1185">Reference proteome</keyword>
<accession>A0ABP8W6U9</accession>
<name>A0ABP8W6U9_9ACTN</name>
<dbReference type="InterPro" id="IPR028037">
    <property type="entry name" value="Antitoxin_Rv0909/MT0933"/>
</dbReference>
<evidence type="ECO:0000313" key="1">
    <source>
        <dbReference type="EMBL" id="GAA4682678.1"/>
    </source>
</evidence>
<dbReference type="EMBL" id="BAABIM010000002">
    <property type="protein sequence ID" value="GAA4682678.1"/>
    <property type="molecule type" value="Genomic_DNA"/>
</dbReference>
<dbReference type="Proteomes" id="UP001500621">
    <property type="component" value="Unassembled WGS sequence"/>
</dbReference>